<feature type="region of interest" description="Disordered" evidence="1">
    <location>
        <begin position="428"/>
        <end position="586"/>
    </location>
</feature>
<feature type="compositionally biased region" description="Acidic residues" evidence="1">
    <location>
        <begin position="397"/>
        <end position="406"/>
    </location>
</feature>
<dbReference type="HOGENOM" id="CLU_017828_0_0_1"/>
<name>A0A0D2IYQ3_9EURO</name>
<keyword evidence="5" id="KW-1185">Reference proteome</keyword>
<reference evidence="4 5" key="1">
    <citation type="submission" date="2015-01" db="EMBL/GenBank/DDBJ databases">
        <title>The Genome Sequence of Rhinocladiella mackenzie CBS 650.93.</title>
        <authorList>
            <consortium name="The Broad Institute Genomics Platform"/>
            <person name="Cuomo C."/>
            <person name="de Hoog S."/>
            <person name="Gorbushina A."/>
            <person name="Stielow B."/>
            <person name="Teixiera M."/>
            <person name="Abouelleil A."/>
            <person name="Chapman S.B."/>
            <person name="Priest M."/>
            <person name="Young S.K."/>
            <person name="Wortman J."/>
            <person name="Nusbaum C."/>
            <person name="Birren B."/>
        </authorList>
    </citation>
    <scope>NUCLEOTIDE SEQUENCE [LARGE SCALE GENOMIC DNA]</scope>
    <source>
        <strain evidence="4 5">CBS 650.93</strain>
    </source>
</reference>
<evidence type="ECO:0000259" key="2">
    <source>
        <dbReference type="Pfam" id="PF26082"/>
    </source>
</evidence>
<evidence type="ECO:0000259" key="3">
    <source>
        <dbReference type="Pfam" id="PF26118"/>
    </source>
</evidence>
<feature type="domain" description="DUF8035" evidence="3">
    <location>
        <begin position="699"/>
        <end position="751"/>
    </location>
</feature>
<dbReference type="EMBL" id="KN847476">
    <property type="protein sequence ID" value="KIX08476.1"/>
    <property type="molecule type" value="Genomic_DNA"/>
</dbReference>
<dbReference type="STRING" id="1442369.A0A0D2IYQ3"/>
<feature type="compositionally biased region" description="Pro residues" evidence="1">
    <location>
        <begin position="491"/>
        <end position="514"/>
    </location>
</feature>
<evidence type="ECO:0000313" key="4">
    <source>
        <dbReference type="EMBL" id="KIX08476.1"/>
    </source>
</evidence>
<dbReference type="Proteomes" id="UP000053617">
    <property type="component" value="Unassembled WGS sequence"/>
</dbReference>
<organism evidence="4 5">
    <name type="scientific">Rhinocladiella mackenziei CBS 650.93</name>
    <dbReference type="NCBI Taxonomy" id="1442369"/>
    <lineage>
        <taxon>Eukaryota</taxon>
        <taxon>Fungi</taxon>
        <taxon>Dikarya</taxon>
        <taxon>Ascomycota</taxon>
        <taxon>Pezizomycotina</taxon>
        <taxon>Eurotiomycetes</taxon>
        <taxon>Chaetothyriomycetidae</taxon>
        <taxon>Chaetothyriales</taxon>
        <taxon>Herpotrichiellaceae</taxon>
        <taxon>Rhinocladiella</taxon>
    </lineage>
</organism>
<dbReference type="GeneID" id="25291203"/>
<accession>A0A0D2IYQ3</accession>
<feature type="compositionally biased region" description="Basic and acidic residues" evidence="1">
    <location>
        <begin position="531"/>
        <end position="544"/>
    </location>
</feature>
<dbReference type="PANTHER" id="PTHR35391">
    <property type="entry name" value="C2H2-TYPE DOMAIN-CONTAINING PROTEIN-RELATED"/>
    <property type="match status" value="1"/>
</dbReference>
<evidence type="ECO:0008006" key="6">
    <source>
        <dbReference type="Google" id="ProtNLM"/>
    </source>
</evidence>
<evidence type="ECO:0000256" key="1">
    <source>
        <dbReference type="SAM" id="MobiDB-lite"/>
    </source>
</evidence>
<dbReference type="PANTHER" id="PTHR35391:SF7">
    <property type="entry name" value="C2H2-TYPE DOMAIN-CONTAINING PROTEIN"/>
    <property type="match status" value="1"/>
</dbReference>
<proteinExistence type="predicted"/>
<feature type="compositionally biased region" description="Low complexity" evidence="1">
    <location>
        <begin position="433"/>
        <end position="446"/>
    </location>
</feature>
<feature type="compositionally biased region" description="Basic and acidic residues" evidence="1">
    <location>
        <begin position="566"/>
        <end position="586"/>
    </location>
</feature>
<dbReference type="Pfam" id="PF26118">
    <property type="entry name" value="DUF8035"/>
    <property type="match status" value="1"/>
</dbReference>
<dbReference type="InterPro" id="IPR058925">
    <property type="entry name" value="zf-C2H2_AcuF"/>
</dbReference>
<gene>
    <name evidence="4" type="ORF">Z518_03132</name>
</gene>
<dbReference type="RefSeq" id="XP_013275612.1">
    <property type="nucleotide sequence ID" value="XM_013420158.1"/>
</dbReference>
<dbReference type="Pfam" id="PF26082">
    <property type="entry name" value="zf-C2H2_AcuF"/>
    <property type="match status" value="1"/>
</dbReference>
<feature type="compositionally biased region" description="Basic and acidic residues" evidence="1">
    <location>
        <begin position="452"/>
        <end position="465"/>
    </location>
</feature>
<dbReference type="InterPro" id="IPR058348">
    <property type="entry name" value="DUF8035"/>
</dbReference>
<dbReference type="AlphaFoldDB" id="A0A0D2IYQ3"/>
<dbReference type="VEuPathDB" id="FungiDB:Z518_03132"/>
<protein>
    <recommendedName>
        <fullName evidence="6">C2H2-type domain-containing protein</fullName>
    </recommendedName>
</protein>
<dbReference type="OrthoDB" id="6133115at2759"/>
<feature type="domain" description="Oxidoreductase acuF-like C2H2 type zinc-finger" evidence="2">
    <location>
        <begin position="275"/>
        <end position="303"/>
    </location>
</feature>
<evidence type="ECO:0000313" key="5">
    <source>
        <dbReference type="Proteomes" id="UP000053617"/>
    </source>
</evidence>
<sequence>MTSSISSVLVDCLKCFNGLMTRPKLATYADEVHTDSWVDELGRLRIWAANIGAHQTGHSSLDYRLRDASHIRAQTIKLLERLRRTLEDANEFLTEGEEEHENMLVDDEEETELQQIYRGLVNTIDCLFQLSMTIRRPASHDRLLGIKKLDAVIFEPFDRNHVVNKHPNADSIIVDRLGAAISRRRAALKYRERHHAKLGKGIERTVDDRNDRSAWDDGDEHHLSETIATDFQESHIDFEETASNSGASQTSYAPSLWESSDKITVPHPPRDSAGGQPFKCPYCFFIITVSNRRSWTRHVFKDLMPYVCVFHDCSAPNRLYDSRREWFQHLRTKHIPSVNPGKPEGCPLRCGADVPVVLLERHLGRHLEELALFALPRTDNEGEENSNQPQASLVPMEELDEEDSASSDEGIFALNSWSRGVFLDPEHSEEISIEPNSSPPSTSSTIGQSLNENKRDNHDQQSKEEVDADDIPETVDLSGNDHGFELSIPTRPRPTSRPPSAPSLPLSVAPPPPRARSEERIQVSRTQTRNGRTENEDIIIDRNEGPSGHVAPLPPPPRDASYDPPAPRRDPYRGYDRDVQEETEYYDNRTLEQSYIGEGYHGATRDWAIVDVPSGTNRVRMDGAGGVSQEISWQRYNGVRRSKFIPDRVSDEGCGSEVASPLPAPAPLPAPLSPPAPLPASNGEIGRRYGKERDPKEGLWTEITKDLVVKEAIQEIGYEYEETDDFYYIIGYLRYEDVARLVGLSEDIRKERRKQIKELGWENRVLPSPVVDKPQPLTIEPPPLRPRQDWDRQEERYVEREVVYRGGRPPPPPGWRR</sequence>
<feature type="region of interest" description="Disordered" evidence="1">
    <location>
        <begin position="770"/>
        <end position="792"/>
    </location>
</feature>
<feature type="region of interest" description="Disordered" evidence="1">
    <location>
        <begin position="378"/>
        <end position="407"/>
    </location>
</feature>